<sequence>MPDTPVTRAATGDVISGRYRLVEPVPGGWLAHDELLDKPVTATPTGNGAGVAEPLDDQLRTMGAARQAAAVHHPGVLGVLDVVWQPGRSWIITEHVPARTLRQEVDAAGRLSSRRTAEIGLAALQALRAAHAAGVRHGRVSADALMLTTDGRTMLTGLGVTADQGATGSDDLRSLGSTLRDAAASVPATEAAGAPLGQAIEVLRGAGTATPTAETGPAGHGNPTAEADPAEAAAERAAALLRMAVEQPEPRASPDTETTPQTSVVARVPVPSPPPPPVPPTAPEAGPADDPGTKSGVRVAAGLTLAALAAVAAVAVATRSGRDDADAPTPVAAATTAGSGAGSGTSAPAPDTTVVDPSCRADLAASVRPASQPQPYALPDGWLWHTGTDGLTVAVPRGWTEAVSGTRTCFRDPDSSRTLVVDTSARLVESPVEHWRQAEAAALGDQTLPGYRRLDLGPVDAKEGGAAWEYTWRPDGGAVRHERRLLLSLGSGRAYLVEWSTAEPDWADSEPFLRLVMASLS</sequence>
<dbReference type="SUPFAM" id="SSF56112">
    <property type="entry name" value="Protein kinase-like (PK-like)"/>
    <property type="match status" value="1"/>
</dbReference>
<comment type="caution">
    <text evidence="2">The sequence shown here is derived from an EMBL/GenBank/DDBJ whole genome shotgun (WGS) entry which is preliminary data.</text>
</comment>
<reference evidence="2" key="1">
    <citation type="journal article" date="2014" name="Int. J. Syst. Evol. Microbiol.">
        <title>Complete genome sequence of Corynebacterium casei LMG S-19264T (=DSM 44701T), isolated from a smear-ripened cheese.</title>
        <authorList>
            <consortium name="US DOE Joint Genome Institute (JGI-PGF)"/>
            <person name="Walter F."/>
            <person name="Albersmeier A."/>
            <person name="Kalinowski J."/>
            <person name="Ruckert C."/>
        </authorList>
    </citation>
    <scope>NUCLEOTIDE SEQUENCE</scope>
    <source>
        <strain evidence="2">CGMCC 4.7299</strain>
    </source>
</reference>
<evidence type="ECO:0000313" key="3">
    <source>
        <dbReference type="Proteomes" id="UP000656042"/>
    </source>
</evidence>
<reference evidence="2" key="2">
    <citation type="submission" date="2020-09" db="EMBL/GenBank/DDBJ databases">
        <authorList>
            <person name="Sun Q."/>
            <person name="Zhou Y."/>
        </authorList>
    </citation>
    <scope>NUCLEOTIDE SEQUENCE</scope>
    <source>
        <strain evidence="2">CGMCC 4.7299</strain>
    </source>
</reference>
<dbReference type="EMBL" id="BMMX01000015">
    <property type="protein sequence ID" value="GGK98240.1"/>
    <property type="molecule type" value="Genomic_DNA"/>
</dbReference>
<dbReference type="Gene3D" id="1.10.510.10">
    <property type="entry name" value="Transferase(Phosphotransferase) domain 1"/>
    <property type="match status" value="1"/>
</dbReference>
<feature type="region of interest" description="Disordered" evidence="1">
    <location>
        <begin position="320"/>
        <end position="356"/>
    </location>
</feature>
<dbReference type="Gene3D" id="3.30.200.20">
    <property type="entry name" value="Phosphorylase Kinase, domain 1"/>
    <property type="match status" value="1"/>
</dbReference>
<organism evidence="2 3">
    <name type="scientific">Mangrovihabitans endophyticus</name>
    <dbReference type="NCBI Taxonomy" id="1751298"/>
    <lineage>
        <taxon>Bacteria</taxon>
        <taxon>Bacillati</taxon>
        <taxon>Actinomycetota</taxon>
        <taxon>Actinomycetes</taxon>
        <taxon>Micromonosporales</taxon>
        <taxon>Micromonosporaceae</taxon>
        <taxon>Mangrovihabitans</taxon>
    </lineage>
</organism>
<feature type="compositionally biased region" description="Low complexity" evidence="1">
    <location>
        <begin position="225"/>
        <end position="234"/>
    </location>
</feature>
<feature type="region of interest" description="Disordered" evidence="1">
    <location>
        <begin position="209"/>
        <end position="234"/>
    </location>
</feature>
<protein>
    <recommendedName>
        <fullName evidence="4">Protein kinase domain-containing protein</fullName>
    </recommendedName>
</protein>
<evidence type="ECO:0000256" key="1">
    <source>
        <dbReference type="SAM" id="MobiDB-lite"/>
    </source>
</evidence>
<gene>
    <name evidence="2" type="ORF">GCM10012284_35600</name>
</gene>
<accession>A0A8J3FPT7</accession>
<feature type="compositionally biased region" description="Low complexity" evidence="1">
    <location>
        <begin position="327"/>
        <end position="351"/>
    </location>
</feature>
<name>A0A8J3FPT7_9ACTN</name>
<dbReference type="RefSeq" id="WP_189080348.1">
    <property type="nucleotide sequence ID" value="NZ_BMMX01000015.1"/>
</dbReference>
<dbReference type="InterPro" id="IPR011009">
    <property type="entry name" value="Kinase-like_dom_sf"/>
</dbReference>
<feature type="compositionally biased region" description="Pro residues" evidence="1">
    <location>
        <begin position="270"/>
        <end position="282"/>
    </location>
</feature>
<dbReference type="AlphaFoldDB" id="A0A8J3FPT7"/>
<dbReference type="Proteomes" id="UP000656042">
    <property type="component" value="Unassembled WGS sequence"/>
</dbReference>
<proteinExistence type="predicted"/>
<keyword evidence="3" id="KW-1185">Reference proteome</keyword>
<evidence type="ECO:0000313" key="2">
    <source>
        <dbReference type="EMBL" id="GGK98240.1"/>
    </source>
</evidence>
<evidence type="ECO:0008006" key="4">
    <source>
        <dbReference type="Google" id="ProtNLM"/>
    </source>
</evidence>
<feature type="region of interest" description="Disordered" evidence="1">
    <location>
        <begin position="248"/>
        <end position="296"/>
    </location>
</feature>